<sequence>MLRQVSLYLPMPRSSTCCRLVIPSALSISNSTGRPWQSHPNRRATWRPRIDWWRVTTSLMVPARMWP</sequence>
<organism evidence="1">
    <name type="scientific">Arundo donax</name>
    <name type="common">Giant reed</name>
    <name type="synonym">Donax arundinaceus</name>
    <dbReference type="NCBI Taxonomy" id="35708"/>
    <lineage>
        <taxon>Eukaryota</taxon>
        <taxon>Viridiplantae</taxon>
        <taxon>Streptophyta</taxon>
        <taxon>Embryophyta</taxon>
        <taxon>Tracheophyta</taxon>
        <taxon>Spermatophyta</taxon>
        <taxon>Magnoliopsida</taxon>
        <taxon>Liliopsida</taxon>
        <taxon>Poales</taxon>
        <taxon>Poaceae</taxon>
        <taxon>PACMAD clade</taxon>
        <taxon>Arundinoideae</taxon>
        <taxon>Arundineae</taxon>
        <taxon>Arundo</taxon>
    </lineage>
</organism>
<reference evidence="1" key="2">
    <citation type="journal article" date="2015" name="Data Brief">
        <title>Shoot transcriptome of the giant reed, Arundo donax.</title>
        <authorList>
            <person name="Barrero R.A."/>
            <person name="Guerrero F.D."/>
            <person name="Moolhuijzen P."/>
            <person name="Goolsby J.A."/>
            <person name="Tidwell J."/>
            <person name="Bellgard S.E."/>
            <person name="Bellgard M.I."/>
        </authorList>
    </citation>
    <scope>NUCLEOTIDE SEQUENCE</scope>
    <source>
        <tissue evidence="1">Shoot tissue taken approximately 20 cm above the soil surface</tissue>
    </source>
</reference>
<dbReference type="EMBL" id="GBRH01210571">
    <property type="protein sequence ID" value="JAD87324.1"/>
    <property type="molecule type" value="Transcribed_RNA"/>
</dbReference>
<reference evidence="1" key="1">
    <citation type="submission" date="2014-09" db="EMBL/GenBank/DDBJ databases">
        <authorList>
            <person name="Magalhaes I.L.F."/>
            <person name="Oliveira U."/>
            <person name="Santos F.R."/>
            <person name="Vidigal T.H.D.A."/>
            <person name="Brescovit A.D."/>
            <person name="Santos A.J."/>
        </authorList>
    </citation>
    <scope>NUCLEOTIDE SEQUENCE</scope>
    <source>
        <tissue evidence="1">Shoot tissue taken approximately 20 cm above the soil surface</tissue>
    </source>
</reference>
<proteinExistence type="predicted"/>
<name>A0A0A9DFF4_ARUDO</name>
<protein>
    <submittedName>
        <fullName evidence="1">Uncharacterized protein</fullName>
    </submittedName>
</protein>
<evidence type="ECO:0000313" key="1">
    <source>
        <dbReference type="EMBL" id="JAD87324.1"/>
    </source>
</evidence>
<accession>A0A0A9DFF4</accession>
<dbReference type="AlphaFoldDB" id="A0A0A9DFF4"/>